<sequence>MATPILITTTFENEPDAERLARMLLEQRLVACARISVVGKSMYWWQGQISETKEYELGLKSTRDLYPEIEALIRTEHPYETPEIVATAFVAGSAAYLAWLEEELRR</sequence>
<gene>
    <name evidence="2" type="ORF">HNQ81_000209</name>
</gene>
<evidence type="ECO:0000313" key="3">
    <source>
        <dbReference type="Proteomes" id="UP000539642"/>
    </source>
</evidence>
<dbReference type="SUPFAM" id="SSF54913">
    <property type="entry name" value="GlnB-like"/>
    <property type="match status" value="1"/>
</dbReference>
<dbReference type="EMBL" id="JACHEO010000001">
    <property type="protein sequence ID" value="MBB5346502.1"/>
    <property type="molecule type" value="Genomic_DNA"/>
</dbReference>
<protein>
    <submittedName>
        <fullName evidence="2">Periplasmic divalent cation tolerance protein</fullName>
    </submittedName>
</protein>
<dbReference type="AlphaFoldDB" id="A0A840UL73"/>
<accession>A0A840UL73</accession>
<dbReference type="Proteomes" id="UP000539642">
    <property type="component" value="Unassembled WGS sequence"/>
</dbReference>
<dbReference type="GO" id="GO:0005507">
    <property type="term" value="F:copper ion binding"/>
    <property type="evidence" value="ECO:0007669"/>
    <property type="project" value="TreeGrafter"/>
</dbReference>
<name>A0A840UL73_9BACT</name>
<dbReference type="RefSeq" id="WP_183347408.1">
    <property type="nucleotide sequence ID" value="NZ_JACHEO010000001.1"/>
</dbReference>
<dbReference type="InterPro" id="IPR015867">
    <property type="entry name" value="N-reg_PII/ATP_PRibTrfase_C"/>
</dbReference>
<dbReference type="PANTHER" id="PTHR23419:SF8">
    <property type="entry name" value="FI09726P"/>
    <property type="match status" value="1"/>
</dbReference>
<dbReference type="Pfam" id="PF03091">
    <property type="entry name" value="CutA1"/>
    <property type="match status" value="1"/>
</dbReference>
<evidence type="ECO:0000256" key="1">
    <source>
        <dbReference type="ARBA" id="ARBA00010169"/>
    </source>
</evidence>
<evidence type="ECO:0000313" key="2">
    <source>
        <dbReference type="EMBL" id="MBB5346502.1"/>
    </source>
</evidence>
<keyword evidence="3" id="KW-1185">Reference proteome</keyword>
<proteinExistence type="inferred from homology"/>
<comment type="caution">
    <text evidence="2">The sequence shown here is derived from an EMBL/GenBank/DDBJ whole genome shotgun (WGS) entry which is preliminary data.</text>
</comment>
<dbReference type="PANTHER" id="PTHR23419">
    <property type="entry name" value="DIVALENT CATION TOLERANCE CUTA-RELATED"/>
    <property type="match status" value="1"/>
</dbReference>
<organism evidence="2 3">
    <name type="scientific">Desulfoprunum benzoelyticum</name>
    <dbReference type="NCBI Taxonomy" id="1506996"/>
    <lineage>
        <taxon>Bacteria</taxon>
        <taxon>Pseudomonadati</taxon>
        <taxon>Thermodesulfobacteriota</taxon>
        <taxon>Desulfobulbia</taxon>
        <taxon>Desulfobulbales</taxon>
        <taxon>Desulfobulbaceae</taxon>
        <taxon>Desulfoprunum</taxon>
    </lineage>
</organism>
<comment type="similarity">
    <text evidence="1">Belongs to the CutA family.</text>
</comment>
<dbReference type="Gene3D" id="3.30.70.120">
    <property type="match status" value="1"/>
</dbReference>
<dbReference type="InterPro" id="IPR004323">
    <property type="entry name" value="Ion_tolerance_CutA"/>
</dbReference>
<dbReference type="GO" id="GO:0010038">
    <property type="term" value="P:response to metal ion"/>
    <property type="evidence" value="ECO:0007669"/>
    <property type="project" value="InterPro"/>
</dbReference>
<dbReference type="InterPro" id="IPR011322">
    <property type="entry name" value="N-reg_PII-like_a/b"/>
</dbReference>
<reference evidence="2 3" key="1">
    <citation type="submission" date="2020-08" db="EMBL/GenBank/DDBJ databases">
        <title>Genomic Encyclopedia of Type Strains, Phase IV (KMG-IV): sequencing the most valuable type-strain genomes for metagenomic binning, comparative biology and taxonomic classification.</title>
        <authorList>
            <person name="Goeker M."/>
        </authorList>
    </citation>
    <scope>NUCLEOTIDE SEQUENCE [LARGE SCALE GENOMIC DNA]</scope>
    <source>
        <strain evidence="2 3">DSM 28570</strain>
    </source>
</reference>